<keyword evidence="3" id="KW-0238">DNA-binding</keyword>
<keyword evidence="7" id="KW-1185">Reference proteome</keyword>
<dbReference type="GO" id="GO:0003700">
    <property type="term" value="F:DNA-binding transcription factor activity"/>
    <property type="evidence" value="ECO:0007669"/>
    <property type="project" value="InterPro"/>
</dbReference>
<dbReference type="GO" id="GO:0003677">
    <property type="term" value="F:DNA binding"/>
    <property type="evidence" value="ECO:0007669"/>
    <property type="project" value="UniProtKB-KW"/>
</dbReference>
<name>A0A947DAX3_9HYPH</name>
<dbReference type="SUPFAM" id="SSF53850">
    <property type="entry name" value="Periplasmic binding protein-like II"/>
    <property type="match status" value="1"/>
</dbReference>
<evidence type="ECO:0000313" key="7">
    <source>
        <dbReference type="Proteomes" id="UP000766595"/>
    </source>
</evidence>
<gene>
    <name evidence="6" type="ORF">KL771_21160</name>
</gene>
<dbReference type="PANTHER" id="PTHR30419:SF8">
    <property type="entry name" value="NITROGEN ASSIMILATION TRANSCRIPTIONAL ACTIVATOR-RELATED"/>
    <property type="match status" value="1"/>
</dbReference>
<dbReference type="EMBL" id="JAHHZF010000011">
    <property type="protein sequence ID" value="MBT9291987.1"/>
    <property type="molecule type" value="Genomic_DNA"/>
</dbReference>
<keyword evidence="4" id="KW-0804">Transcription</keyword>
<keyword evidence="2" id="KW-0805">Transcription regulation</keyword>
<dbReference type="GO" id="GO:0005829">
    <property type="term" value="C:cytosol"/>
    <property type="evidence" value="ECO:0007669"/>
    <property type="project" value="TreeGrafter"/>
</dbReference>
<comment type="caution">
    <text evidence="6">The sequence shown here is derived from an EMBL/GenBank/DDBJ whole genome shotgun (WGS) entry which is preliminary data.</text>
</comment>
<sequence>MQRETAILSTSFRYFLAVAEVGSIRAAAKVLNIAPSAVNRQVLLLEREIGIDLFERLGRGLRLSEPGAVLLRQIRVILETFGETKADLDAFRGLKRGRVRIATVESISVNVLPDILAGFWMQFPGIETAVTVTGSEAVAQLVEDGKADIGFSFNPPTTSRLEPLYHRDYRIGALMTPDHRCAGRASIELAELADEPLALPARGLSLRSALDPALVRLARDVRPRLESDSLRHMAGLVRRRQLIAFQTTVGIERDLLDGSLVLVPLADPDVEVDRLVVVAQTGRVPSLALTVFCEHVKAALEPSVP</sequence>
<comment type="similarity">
    <text evidence="1">Belongs to the LysR transcriptional regulatory family.</text>
</comment>
<accession>A0A947DAX3</accession>
<dbReference type="InterPro" id="IPR036388">
    <property type="entry name" value="WH-like_DNA-bd_sf"/>
</dbReference>
<dbReference type="Gene3D" id="1.10.10.10">
    <property type="entry name" value="Winged helix-like DNA-binding domain superfamily/Winged helix DNA-binding domain"/>
    <property type="match status" value="1"/>
</dbReference>
<dbReference type="RefSeq" id="WP_261970505.1">
    <property type="nucleotide sequence ID" value="NZ_JAHHZF010000011.1"/>
</dbReference>
<evidence type="ECO:0000259" key="5">
    <source>
        <dbReference type="PROSITE" id="PS50931"/>
    </source>
</evidence>
<dbReference type="InterPro" id="IPR050950">
    <property type="entry name" value="HTH-type_LysR_regulators"/>
</dbReference>
<evidence type="ECO:0000256" key="2">
    <source>
        <dbReference type="ARBA" id="ARBA00023015"/>
    </source>
</evidence>
<dbReference type="InterPro" id="IPR005119">
    <property type="entry name" value="LysR_subst-bd"/>
</dbReference>
<organism evidence="6 7">
    <name type="scientific">Prosthecodimorpha staleyi</name>
    <dbReference type="NCBI Taxonomy" id="2840188"/>
    <lineage>
        <taxon>Bacteria</taxon>
        <taxon>Pseudomonadati</taxon>
        <taxon>Pseudomonadota</taxon>
        <taxon>Alphaproteobacteria</taxon>
        <taxon>Hyphomicrobiales</taxon>
        <taxon>Ancalomicrobiaceae</taxon>
        <taxon>Prosthecodimorpha</taxon>
    </lineage>
</organism>
<evidence type="ECO:0000256" key="4">
    <source>
        <dbReference type="ARBA" id="ARBA00023163"/>
    </source>
</evidence>
<dbReference type="PROSITE" id="PS50931">
    <property type="entry name" value="HTH_LYSR"/>
    <property type="match status" value="1"/>
</dbReference>
<proteinExistence type="inferred from homology"/>
<dbReference type="InterPro" id="IPR036390">
    <property type="entry name" value="WH_DNA-bd_sf"/>
</dbReference>
<dbReference type="Proteomes" id="UP000766595">
    <property type="component" value="Unassembled WGS sequence"/>
</dbReference>
<protein>
    <submittedName>
        <fullName evidence="6">LysR family transcriptional regulator</fullName>
    </submittedName>
</protein>
<evidence type="ECO:0000313" key="6">
    <source>
        <dbReference type="EMBL" id="MBT9291987.1"/>
    </source>
</evidence>
<dbReference type="Pfam" id="PF00126">
    <property type="entry name" value="HTH_1"/>
    <property type="match status" value="1"/>
</dbReference>
<evidence type="ECO:0000256" key="3">
    <source>
        <dbReference type="ARBA" id="ARBA00023125"/>
    </source>
</evidence>
<dbReference type="SUPFAM" id="SSF46785">
    <property type="entry name" value="Winged helix' DNA-binding domain"/>
    <property type="match status" value="1"/>
</dbReference>
<evidence type="ECO:0000256" key="1">
    <source>
        <dbReference type="ARBA" id="ARBA00009437"/>
    </source>
</evidence>
<feature type="domain" description="HTH lysR-type" evidence="5">
    <location>
        <begin position="7"/>
        <end position="64"/>
    </location>
</feature>
<dbReference type="InterPro" id="IPR000847">
    <property type="entry name" value="LysR_HTH_N"/>
</dbReference>
<dbReference type="Pfam" id="PF03466">
    <property type="entry name" value="LysR_substrate"/>
    <property type="match status" value="1"/>
</dbReference>
<reference evidence="6 7" key="1">
    <citation type="submission" date="2021-06" db="EMBL/GenBank/DDBJ databases">
        <authorList>
            <person name="Grouzdev D.S."/>
            <person name="Koziaeva V."/>
        </authorList>
    </citation>
    <scope>NUCLEOTIDE SEQUENCE [LARGE SCALE GENOMIC DNA]</scope>
    <source>
        <strain evidence="6 7">22</strain>
    </source>
</reference>
<dbReference type="AlphaFoldDB" id="A0A947DAX3"/>
<dbReference type="Gene3D" id="3.40.190.290">
    <property type="match status" value="1"/>
</dbReference>
<dbReference type="PANTHER" id="PTHR30419">
    <property type="entry name" value="HTH-TYPE TRANSCRIPTIONAL REGULATOR YBHD"/>
    <property type="match status" value="1"/>
</dbReference>